<dbReference type="HOGENOM" id="CLU_2308136_0_0_1"/>
<dbReference type="AlphaFoldDB" id="A0A0C3K1T4"/>
<protein>
    <submittedName>
        <fullName evidence="2">Uncharacterized protein</fullName>
    </submittedName>
</protein>
<evidence type="ECO:0000313" key="3">
    <source>
        <dbReference type="Proteomes" id="UP000054248"/>
    </source>
</evidence>
<name>A0A0C3K1T4_9AGAM</name>
<feature type="transmembrane region" description="Helical" evidence="1">
    <location>
        <begin position="25"/>
        <end position="42"/>
    </location>
</feature>
<dbReference type="EMBL" id="KN824173">
    <property type="protein sequence ID" value="KIO15358.1"/>
    <property type="molecule type" value="Genomic_DNA"/>
</dbReference>
<organism evidence="2 3">
    <name type="scientific">Tulasnella calospora MUT 4182</name>
    <dbReference type="NCBI Taxonomy" id="1051891"/>
    <lineage>
        <taxon>Eukaryota</taxon>
        <taxon>Fungi</taxon>
        <taxon>Dikarya</taxon>
        <taxon>Basidiomycota</taxon>
        <taxon>Agaricomycotina</taxon>
        <taxon>Agaricomycetes</taxon>
        <taxon>Cantharellales</taxon>
        <taxon>Tulasnellaceae</taxon>
        <taxon>Tulasnella</taxon>
    </lineage>
</organism>
<proteinExistence type="predicted"/>
<reference evidence="3" key="2">
    <citation type="submission" date="2015-01" db="EMBL/GenBank/DDBJ databases">
        <title>Evolutionary Origins and Diversification of the Mycorrhizal Mutualists.</title>
        <authorList>
            <consortium name="DOE Joint Genome Institute"/>
            <consortium name="Mycorrhizal Genomics Consortium"/>
            <person name="Kohler A."/>
            <person name="Kuo A."/>
            <person name="Nagy L.G."/>
            <person name="Floudas D."/>
            <person name="Copeland A."/>
            <person name="Barry K.W."/>
            <person name="Cichocki N."/>
            <person name="Veneault-Fourrey C."/>
            <person name="LaButti K."/>
            <person name="Lindquist E.A."/>
            <person name="Lipzen A."/>
            <person name="Lundell T."/>
            <person name="Morin E."/>
            <person name="Murat C."/>
            <person name="Riley R."/>
            <person name="Ohm R."/>
            <person name="Sun H."/>
            <person name="Tunlid A."/>
            <person name="Henrissat B."/>
            <person name="Grigoriev I.V."/>
            <person name="Hibbett D.S."/>
            <person name="Martin F."/>
        </authorList>
    </citation>
    <scope>NUCLEOTIDE SEQUENCE [LARGE SCALE GENOMIC DNA]</scope>
    <source>
        <strain evidence="3">MUT 4182</strain>
    </source>
</reference>
<sequence length="100" mass="11168">MLFLLPFASSLPAVPFMTYLPELPIRYSTLLFALAVAIAIEIHRGMPRYKKGLERVNNLPGFRSLISPFSGAGFGTPHIPGIYPGFDMPWRGKHNSMLCF</sequence>
<gene>
    <name evidence="2" type="ORF">M407DRAFT_35086</name>
</gene>
<evidence type="ECO:0000313" key="2">
    <source>
        <dbReference type="EMBL" id="KIO15358.1"/>
    </source>
</evidence>
<dbReference type="Proteomes" id="UP000054248">
    <property type="component" value="Unassembled WGS sequence"/>
</dbReference>
<accession>A0A0C3K1T4</accession>
<reference evidence="2 3" key="1">
    <citation type="submission" date="2014-04" db="EMBL/GenBank/DDBJ databases">
        <authorList>
            <consortium name="DOE Joint Genome Institute"/>
            <person name="Kuo A."/>
            <person name="Girlanda M."/>
            <person name="Perotto S."/>
            <person name="Kohler A."/>
            <person name="Nagy L.G."/>
            <person name="Floudas D."/>
            <person name="Copeland A."/>
            <person name="Barry K.W."/>
            <person name="Cichocki N."/>
            <person name="Veneault-Fourrey C."/>
            <person name="LaButti K."/>
            <person name="Lindquist E.A."/>
            <person name="Lipzen A."/>
            <person name="Lundell T."/>
            <person name="Morin E."/>
            <person name="Murat C."/>
            <person name="Sun H."/>
            <person name="Tunlid A."/>
            <person name="Henrissat B."/>
            <person name="Grigoriev I.V."/>
            <person name="Hibbett D.S."/>
            <person name="Martin F."/>
            <person name="Nordberg H.P."/>
            <person name="Cantor M.N."/>
            <person name="Hua S.X."/>
        </authorList>
    </citation>
    <scope>NUCLEOTIDE SEQUENCE [LARGE SCALE GENOMIC DNA]</scope>
    <source>
        <strain evidence="2 3">MUT 4182</strain>
    </source>
</reference>
<keyword evidence="1" id="KW-0472">Membrane</keyword>
<keyword evidence="1" id="KW-0812">Transmembrane</keyword>
<keyword evidence="3" id="KW-1185">Reference proteome</keyword>
<keyword evidence="1" id="KW-1133">Transmembrane helix</keyword>
<evidence type="ECO:0000256" key="1">
    <source>
        <dbReference type="SAM" id="Phobius"/>
    </source>
</evidence>